<dbReference type="EMBL" id="CP019082">
    <property type="protein sequence ID" value="APW61743.1"/>
    <property type="molecule type" value="Genomic_DNA"/>
</dbReference>
<feature type="region of interest" description="Disordered" evidence="1">
    <location>
        <begin position="87"/>
        <end position="108"/>
    </location>
</feature>
<dbReference type="OrthoDB" id="275859at2"/>
<keyword evidence="3" id="KW-1185">Reference proteome</keyword>
<dbReference type="Proteomes" id="UP000186309">
    <property type="component" value="Chromosome"/>
</dbReference>
<gene>
    <name evidence="2" type="ORF">BSF38_03271</name>
</gene>
<evidence type="ECO:0000256" key="1">
    <source>
        <dbReference type="SAM" id="MobiDB-lite"/>
    </source>
</evidence>
<proteinExistence type="predicted"/>
<sequence length="200" mass="21361">MARVTCRCGETIEVASGGPERIVCPRCQTRIRIRRPKDQTAAAAADDGYIRFPCPCGRRLKLRATSQVEAGKCPDCGRVVPIPESARTAGAGVGGSYGARADDPEARTDELDKLDVARLDRWAARHGVSPDAAGRQAATKPPRAPQPPTEVPIRTGDTPPISPPPAFKREAGLRVCPKCRKPLHMSATVCRSCGESTPKT</sequence>
<protein>
    <submittedName>
        <fullName evidence="2">Uncharacterized protein</fullName>
    </submittedName>
</protein>
<dbReference type="STRING" id="1387353.BSF38_03271"/>
<name>A0A1U7CS92_9BACT</name>
<organism evidence="2 3">
    <name type="scientific">Paludisphaera borealis</name>
    <dbReference type="NCBI Taxonomy" id="1387353"/>
    <lineage>
        <taxon>Bacteria</taxon>
        <taxon>Pseudomonadati</taxon>
        <taxon>Planctomycetota</taxon>
        <taxon>Planctomycetia</taxon>
        <taxon>Isosphaerales</taxon>
        <taxon>Isosphaeraceae</taxon>
        <taxon>Paludisphaera</taxon>
    </lineage>
</organism>
<dbReference type="KEGG" id="pbor:BSF38_03271"/>
<accession>A0A1U7CS92</accession>
<evidence type="ECO:0000313" key="2">
    <source>
        <dbReference type="EMBL" id="APW61743.1"/>
    </source>
</evidence>
<evidence type="ECO:0000313" key="3">
    <source>
        <dbReference type="Proteomes" id="UP000186309"/>
    </source>
</evidence>
<reference evidence="3" key="1">
    <citation type="submission" date="2016-12" db="EMBL/GenBank/DDBJ databases">
        <title>Comparative genomics of four Isosphaeraceae planctomycetes: a common pool of plasmids and glycoside hydrolase genes.</title>
        <authorList>
            <person name="Ivanova A."/>
        </authorList>
    </citation>
    <scope>NUCLEOTIDE SEQUENCE [LARGE SCALE GENOMIC DNA]</scope>
    <source>
        <strain evidence="3">PX4</strain>
    </source>
</reference>
<dbReference type="RefSeq" id="WP_076347334.1">
    <property type="nucleotide sequence ID" value="NZ_CP019082.1"/>
</dbReference>
<dbReference type="AlphaFoldDB" id="A0A1U7CS92"/>
<feature type="region of interest" description="Disordered" evidence="1">
    <location>
        <begin position="125"/>
        <end position="170"/>
    </location>
</feature>